<dbReference type="InterPro" id="IPR010359">
    <property type="entry name" value="IrrE_HExxH"/>
</dbReference>
<reference evidence="3 4" key="1">
    <citation type="submission" date="2015-12" db="EMBL/GenBank/DDBJ databases">
        <title>Draft genome sequence of the thermoanaerobe Thermotalea metallivorans, an isolate from the runoff channel of the Great Artesian Basin, Australia.</title>
        <authorList>
            <person name="Patel B.K."/>
        </authorList>
    </citation>
    <scope>NUCLEOTIDE SEQUENCE [LARGE SCALE GENOMIC DNA]</scope>
    <source>
        <strain evidence="3 4">B2-1</strain>
    </source>
</reference>
<evidence type="ECO:0000256" key="1">
    <source>
        <dbReference type="ARBA" id="ARBA00007227"/>
    </source>
</evidence>
<organism evidence="3 4">
    <name type="scientific">Thermotalea metallivorans</name>
    <dbReference type="NCBI Taxonomy" id="520762"/>
    <lineage>
        <taxon>Bacteria</taxon>
        <taxon>Bacillati</taxon>
        <taxon>Bacillota</taxon>
        <taxon>Clostridia</taxon>
        <taxon>Peptostreptococcales</taxon>
        <taxon>Thermotaleaceae</taxon>
        <taxon>Thermotalea</taxon>
    </lineage>
</organism>
<dbReference type="PANTHER" id="PTHR43236">
    <property type="entry name" value="ANTITOXIN HIGA1"/>
    <property type="match status" value="1"/>
</dbReference>
<dbReference type="PROSITE" id="PS50943">
    <property type="entry name" value="HTH_CROC1"/>
    <property type="match status" value="1"/>
</dbReference>
<sequence length="391" mass="45794">MNILNGKLKGRHIMASEGTSQIVGERIKQARLYREMTQEDLADLLGIKKQTISKYEKGDITISTDIIFKLRNALKFPVKFFYTPYTNSEKKESIIYFRTKNIPKKTQAHLEQTIRLLDEQIMPFYLQYIDFPKPDIPDLSKYISYGTCGYKKEDIKVVAQKLREYWNLGEKPIGNLAYLLQTKGFILIKKEISQNKTDGFSKWINNIPYIITSSNKDSAVRSRFDHAHELGHLILHNGVGEEEQGSKHIEQDADYFASEFLYPSDVFIEEIKELPLSMETFIRLKEKWKISIQALIRKCLDLHLISEEKYTYFQKRISFKGWRTREPLDNVLVIEKPRILRDAAELLLEHNKITKQQIADEIPLDKDDIIDLCNLPKDFFSENLSKIIKIY</sequence>
<dbReference type="InterPro" id="IPR010982">
    <property type="entry name" value="Lambda_DNA-bd_dom_sf"/>
</dbReference>
<name>A0A140KZV0_9FIRM</name>
<dbReference type="InterPro" id="IPR001387">
    <property type="entry name" value="Cro/C1-type_HTH"/>
</dbReference>
<dbReference type="PANTHER" id="PTHR43236:SF1">
    <property type="entry name" value="BLL7220 PROTEIN"/>
    <property type="match status" value="1"/>
</dbReference>
<dbReference type="InterPro" id="IPR052345">
    <property type="entry name" value="Rad_response_metalloprotease"/>
</dbReference>
<feature type="domain" description="HTH cro/C1-type" evidence="2">
    <location>
        <begin position="27"/>
        <end position="81"/>
    </location>
</feature>
<dbReference type="STRING" id="520762.AN619_28590"/>
<dbReference type="SMART" id="SM00530">
    <property type="entry name" value="HTH_XRE"/>
    <property type="match status" value="1"/>
</dbReference>
<protein>
    <recommendedName>
        <fullName evidence="2">HTH cro/C1-type domain-containing protein</fullName>
    </recommendedName>
</protein>
<dbReference type="RefSeq" id="WP_207644251.1">
    <property type="nucleotide sequence ID" value="NZ_LOEE01000074.1"/>
</dbReference>
<evidence type="ECO:0000313" key="3">
    <source>
        <dbReference type="EMBL" id="KXG73825.1"/>
    </source>
</evidence>
<dbReference type="Pfam" id="PF01381">
    <property type="entry name" value="HTH_3"/>
    <property type="match status" value="1"/>
</dbReference>
<dbReference type="Pfam" id="PF06114">
    <property type="entry name" value="Peptidase_M78"/>
    <property type="match status" value="1"/>
</dbReference>
<dbReference type="Gene3D" id="1.10.260.40">
    <property type="entry name" value="lambda repressor-like DNA-binding domains"/>
    <property type="match status" value="1"/>
</dbReference>
<keyword evidence="4" id="KW-1185">Reference proteome</keyword>
<dbReference type="GO" id="GO:0003677">
    <property type="term" value="F:DNA binding"/>
    <property type="evidence" value="ECO:0007669"/>
    <property type="project" value="InterPro"/>
</dbReference>
<dbReference type="Proteomes" id="UP000070456">
    <property type="component" value="Unassembled WGS sequence"/>
</dbReference>
<proteinExistence type="inferred from homology"/>
<comment type="similarity">
    <text evidence="1">Belongs to the short-chain fatty acyl-CoA assimilation regulator (ScfR) family.</text>
</comment>
<gene>
    <name evidence="3" type="ORF">AN619_28590</name>
</gene>
<dbReference type="Gene3D" id="1.10.10.2910">
    <property type="match status" value="1"/>
</dbReference>
<dbReference type="EMBL" id="LOEE01000074">
    <property type="protein sequence ID" value="KXG73825.1"/>
    <property type="molecule type" value="Genomic_DNA"/>
</dbReference>
<comment type="caution">
    <text evidence="3">The sequence shown here is derived from an EMBL/GenBank/DDBJ whole genome shotgun (WGS) entry which is preliminary data.</text>
</comment>
<evidence type="ECO:0000259" key="2">
    <source>
        <dbReference type="PROSITE" id="PS50943"/>
    </source>
</evidence>
<dbReference type="AlphaFoldDB" id="A0A140KZV0"/>
<dbReference type="CDD" id="cd00093">
    <property type="entry name" value="HTH_XRE"/>
    <property type="match status" value="1"/>
</dbReference>
<evidence type="ECO:0000313" key="4">
    <source>
        <dbReference type="Proteomes" id="UP000070456"/>
    </source>
</evidence>
<dbReference type="SUPFAM" id="SSF47413">
    <property type="entry name" value="lambda repressor-like DNA-binding domains"/>
    <property type="match status" value="1"/>
</dbReference>
<accession>A0A140KZV0</accession>